<dbReference type="RefSeq" id="WP_378113075.1">
    <property type="nucleotide sequence ID" value="NZ_JBHSNC010000051.1"/>
</dbReference>
<feature type="domain" description="HTH gntR-type" evidence="9">
    <location>
        <begin position="14"/>
        <end position="82"/>
    </location>
</feature>
<comment type="similarity">
    <text evidence="2">In the C-terminal section; belongs to the class-I pyridoxal-phosphate-dependent aminotransferase family.</text>
</comment>
<evidence type="ECO:0000256" key="7">
    <source>
        <dbReference type="ARBA" id="ARBA00023163"/>
    </source>
</evidence>
<dbReference type="CDD" id="cd07377">
    <property type="entry name" value="WHTH_GntR"/>
    <property type="match status" value="1"/>
</dbReference>
<accession>A0ABW0R1L1</accession>
<feature type="region of interest" description="Disordered" evidence="8">
    <location>
        <begin position="88"/>
        <end position="113"/>
    </location>
</feature>
<dbReference type="InterPro" id="IPR000524">
    <property type="entry name" value="Tscrpt_reg_HTH_GntR"/>
</dbReference>
<dbReference type="Pfam" id="PF00392">
    <property type="entry name" value="GntR"/>
    <property type="match status" value="1"/>
</dbReference>
<dbReference type="GO" id="GO:0008483">
    <property type="term" value="F:transaminase activity"/>
    <property type="evidence" value="ECO:0007669"/>
    <property type="project" value="UniProtKB-KW"/>
</dbReference>
<keyword evidence="11" id="KW-1185">Reference proteome</keyword>
<dbReference type="InterPro" id="IPR015421">
    <property type="entry name" value="PyrdxlP-dep_Trfase_major"/>
</dbReference>
<dbReference type="PANTHER" id="PTHR46577:SF1">
    <property type="entry name" value="HTH-TYPE TRANSCRIPTIONAL REGULATORY PROTEIN GABR"/>
    <property type="match status" value="1"/>
</dbReference>
<dbReference type="Gene3D" id="1.10.10.10">
    <property type="entry name" value="Winged helix-like DNA-binding domain superfamily/Winged helix DNA-binding domain"/>
    <property type="match status" value="1"/>
</dbReference>
<dbReference type="Proteomes" id="UP001596108">
    <property type="component" value="Unassembled WGS sequence"/>
</dbReference>
<sequence length="481" mass="53834">MIALTPILDKAGESPLYWQLYAFIRGEIESGTIQAGTKLPAIRELSLHLKVSKNTVETAYQQLIAEGYAESRSRSGLFALAVEEPVAVPPRDPQDLTRETRSPAQRQTAATRTRENAAEVAFDFRYGDVEIRRFPMAVWKKCLLDALSEPNPRKTLDYGHPQGDEELRSEIASYLFQSRGVRCNAEQIVMSAGTQHSVGMLCQLLPLRDKLIAMEDPGYSGVRAALESHGCEIAPIPLDADGLQVDLLPGVRAAAVYVTPSHQFPLGMVLPIQRRNKLLQWATEHDGLIIEDDYDSEYRYVGQPIPSLKALDYRDRVIYLGTLSKSFLPAARLSYAVLPEPLAAPMREKLGMFSQSASPLIQQAMLRFMREGHFGRHVRKMKRLYQIKHRALLAALQRHMGDRVDIIGQKAGLHLLIDVKTGAGQADLIERALAAGIRVYSPAQQWFKPERCPPTYIMLGFGGLDEHRIDEAIRRLAAAWF</sequence>
<dbReference type="InterPro" id="IPR051446">
    <property type="entry name" value="HTH_trans_reg/aminotransferase"/>
</dbReference>
<keyword evidence="3 10" id="KW-0808">Transferase</keyword>
<keyword evidence="6" id="KW-0238">DNA-binding</keyword>
<feature type="compositionally biased region" description="Basic and acidic residues" evidence="8">
    <location>
        <begin position="92"/>
        <end position="101"/>
    </location>
</feature>
<dbReference type="InterPro" id="IPR036390">
    <property type="entry name" value="WH_DNA-bd_sf"/>
</dbReference>
<dbReference type="Pfam" id="PF00155">
    <property type="entry name" value="Aminotran_1_2"/>
    <property type="match status" value="1"/>
</dbReference>
<reference evidence="11" key="1">
    <citation type="journal article" date="2019" name="Int. J. Syst. Evol. Microbiol.">
        <title>The Global Catalogue of Microorganisms (GCM) 10K type strain sequencing project: providing services to taxonomists for standard genome sequencing and annotation.</title>
        <authorList>
            <consortium name="The Broad Institute Genomics Platform"/>
            <consortium name="The Broad Institute Genome Sequencing Center for Infectious Disease"/>
            <person name="Wu L."/>
            <person name="Ma J."/>
        </authorList>
    </citation>
    <scope>NUCLEOTIDE SEQUENCE [LARGE SCALE GENOMIC DNA]</scope>
    <source>
        <strain evidence="11">CGMCC 1.18578</strain>
    </source>
</reference>
<evidence type="ECO:0000259" key="9">
    <source>
        <dbReference type="PROSITE" id="PS50949"/>
    </source>
</evidence>
<dbReference type="SMART" id="SM00345">
    <property type="entry name" value="HTH_GNTR"/>
    <property type="match status" value="1"/>
</dbReference>
<proteinExistence type="inferred from homology"/>
<evidence type="ECO:0000256" key="4">
    <source>
        <dbReference type="ARBA" id="ARBA00022898"/>
    </source>
</evidence>
<evidence type="ECO:0000256" key="5">
    <source>
        <dbReference type="ARBA" id="ARBA00023015"/>
    </source>
</evidence>
<dbReference type="CDD" id="cd00609">
    <property type="entry name" value="AAT_like"/>
    <property type="match status" value="1"/>
</dbReference>
<keyword evidence="5" id="KW-0805">Transcription regulation</keyword>
<evidence type="ECO:0000313" key="11">
    <source>
        <dbReference type="Proteomes" id="UP001596108"/>
    </source>
</evidence>
<dbReference type="InterPro" id="IPR004839">
    <property type="entry name" value="Aminotransferase_I/II_large"/>
</dbReference>
<evidence type="ECO:0000256" key="1">
    <source>
        <dbReference type="ARBA" id="ARBA00001933"/>
    </source>
</evidence>
<comment type="caution">
    <text evidence="10">The sequence shown here is derived from an EMBL/GenBank/DDBJ whole genome shotgun (WGS) entry which is preliminary data.</text>
</comment>
<name>A0ABW0R1L1_9BACL</name>
<dbReference type="Gene3D" id="3.40.640.10">
    <property type="entry name" value="Type I PLP-dependent aspartate aminotransferase-like (Major domain)"/>
    <property type="match status" value="1"/>
</dbReference>
<dbReference type="EMBL" id="JBHSNC010000051">
    <property type="protein sequence ID" value="MFC5531136.1"/>
    <property type="molecule type" value="Genomic_DNA"/>
</dbReference>
<evidence type="ECO:0000256" key="8">
    <source>
        <dbReference type="SAM" id="MobiDB-lite"/>
    </source>
</evidence>
<dbReference type="PANTHER" id="PTHR46577">
    <property type="entry name" value="HTH-TYPE TRANSCRIPTIONAL REGULATORY PROTEIN GABR"/>
    <property type="match status" value="1"/>
</dbReference>
<dbReference type="InterPro" id="IPR015424">
    <property type="entry name" value="PyrdxlP-dep_Trfase"/>
</dbReference>
<keyword evidence="3 10" id="KW-0032">Aminotransferase</keyword>
<evidence type="ECO:0000256" key="6">
    <source>
        <dbReference type="ARBA" id="ARBA00023125"/>
    </source>
</evidence>
<dbReference type="SUPFAM" id="SSF53383">
    <property type="entry name" value="PLP-dependent transferases"/>
    <property type="match status" value="1"/>
</dbReference>
<dbReference type="InterPro" id="IPR036388">
    <property type="entry name" value="WH-like_DNA-bd_sf"/>
</dbReference>
<keyword evidence="4" id="KW-0663">Pyridoxal phosphate</keyword>
<evidence type="ECO:0000256" key="3">
    <source>
        <dbReference type="ARBA" id="ARBA00022576"/>
    </source>
</evidence>
<comment type="cofactor">
    <cofactor evidence="1">
        <name>pyridoxal 5'-phosphate</name>
        <dbReference type="ChEBI" id="CHEBI:597326"/>
    </cofactor>
</comment>
<protein>
    <submittedName>
        <fullName evidence="10">PLP-dependent aminotransferase family protein</fullName>
    </submittedName>
</protein>
<gene>
    <name evidence="10" type="ORF">ACFPQ4_17085</name>
</gene>
<dbReference type="PROSITE" id="PS50949">
    <property type="entry name" value="HTH_GNTR"/>
    <property type="match status" value="1"/>
</dbReference>
<keyword evidence="7" id="KW-0804">Transcription</keyword>
<dbReference type="SUPFAM" id="SSF46785">
    <property type="entry name" value="Winged helix' DNA-binding domain"/>
    <property type="match status" value="1"/>
</dbReference>
<organism evidence="10 11">
    <name type="scientific">Cohnella yongneupensis</name>
    <dbReference type="NCBI Taxonomy" id="425006"/>
    <lineage>
        <taxon>Bacteria</taxon>
        <taxon>Bacillati</taxon>
        <taxon>Bacillota</taxon>
        <taxon>Bacilli</taxon>
        <taxon>Bacillales</taxon>
        <taxon>Paenibacillaceae</taxon>
        <taxon>Cohnella</taxon>
    </lineage>
</organism>
<evidence type="ECO:0000256" key="2">
    <source>
        <dbReference type="ARBA" id="ARBA00005384"/>
    </source>
</evidence>
<evidence type="ECO:0000313" key="10">
    <source>
        <dbReference type="EMBL" id="MFC5531136.1"/>
    </source>
</evidence>